<evidence type="ECO:0000256" key="4">
    <source>
        <dbReference type="SAM" id="SignalP"/>
    </source>
</evidence>
<dbReference type="InterPro" id="IPR029068">
    <property type="entry name" value="Glyas_Bleomycin-R_OHBP_Dase"/>
</dbReference>
<proteinExistence type="inferred from homology"/>
<dbReference type="Gene3D" id="3.10.180.10">
    <property type="entry name" value="2,3-Dihydroxybiphenyl 1,2-Dioxygenase, domain 1"/>
    <property type="match status" value="2"/>
</dbReference>
<dbReference type="EMBL" id="CP119316">
    <property type="protein sequence ID" value="WEK48159.1"/>
    <property type="molecule type" value="Genomic_DNA"/>
</dbReference>
<dbReference type="CDD" id="cd06587">
    <property type="entry name" value="VOC"/>
    <property type="match status" value="1"/>
</dbReference>
<dbReference type="Proteomes" id="UP001218362">
    <property type="component" value="Chromosome"/>
</dbReference>
<dbReference type="InterPro" id="IPR018391">
    <property type="entry name" value="PQQ_b-propeller_rpt"/>
</dbReference>
<evidence type="ECO:0000313" key="7">
    <source>
        <dbReference type="Proteomes" id="UP001218362"/>
    </source>
</evidence>
<feature type="signal peptide" evidence="4">
    <location>
        <begin position="1"/>
        <end position="21"/>
    </location>
</feature>
<sequence length="961" mass="102014">MRRGRSLTLTLALGATVLASGAPVLSSETPPAPGDWPRYARDLGGTRFSPLDQINAGNVAGLDIAWSFTARPQGGGTLVSSATPIAVGGVLYYPLGDAVVALDGASGKELWRFAVTDGVVRRAVSYWAGDGTIAPRIFFSSGSAIMALNAATGQLDTSFGAGGKVALAVPYNGPPTVFRNVLVIGANTSEDPIGASGNSRAYDARTGAKIWEFNTVPQPGETGHESWLNDGWKGRSGTNVWVWYMTADEKTGTIYMPVGGPSPNYYGGDRPGSNLFGNSIVAVDAETGKYKWHFQTIHHDLWDWDMPPPPVLFDVHKDGKTIPALAETGKNGFMYILNRETGEPIHGVVERPVAAGNVPGEYYSPTQPFPVKPQQLSRGHWDPEDMVTAQDTSADHVAACEALLDSYGGTFFNAGSFTPFFLHEEGQPVIASINMPHNGGANWGGYAADPARGVVYINTSEGGSIGWIEKRKPGGDYGRGTTTSNQLYDRGSLSGPGAYASFSANYTAADGTVTQLPCIKPPWGRLTAVDANTGEIAWQTRLGITEALPKDKQDTGTMNTFGGPIVTAGGLVFIGATGDRRFRAFDAASGKELWEKQMTYSAQAVPITYQGKDGRQYVAVTAANFGAGPRGPDGKPLNQEGLVVFALPKTAAAPGTAGVITTPEGAKMDDASSLAYKPGQLTEEQLMSPMRPFFAQHSMNVFRRYPREDTAAMVKFYTEALALKSLNPIQLTATQQMILTGVGSGQIKLSAGQQGNRKYDLTGGYKGGSGIRMWMLTYPNESAVVQRFVEAGFTPPVFASRGDGTRAALVKDPGGFDILLVIKKGAKDGSNDGVGVGIGVSDVERSRAFYREFVGLDELPPIKDKLLGLTLYPYRHEETTLYLFKAAGPGVDNGSAGIQYVVSDAAMAEAKGKRRNLAIETPLNKLAGFSLTTIWLNDPDGVTNYFAQVGAKGAAKPPAGN</sequence>
<dbReference type="KEGG" id="acob:P0Y56_07645"/>
<evidence type="ECO:0000256" key="1">
    <source>
        <dbReference type="ARBA" id="ARBA00001931"/>
    </source>
</evidence>
<dbReference type="PANTHER" id="PTHR32303:SF4">
    <property type="entry name" value="QUINOPROTEIN GLUCOSE DEHYDROGENASE"/>
    <property type="match status" value="1"/>
</dbReference>
<dbReference type="Gene3D" id="2.140.10.10">
    <property type="entry name" value="Quinoprotein alcohol dehydrogenase-like superfamily"/>
    <property type="match status" value="2"/>
</dbReference>
<feature type="domain" description="Pyrrolo-quinoline quinone repeat" evidence="5">
    <location>
        <begin position="36"/>
        <end position="618"/>
    </location>
</feature>
<comment type="cofactor">
    <cofactor evidence="1">
        <name>pyrroloquinoline quinone</name>
        <dbReference type="ChEBI" id="CHEBI:58442"/>
    </cofactor>
</comment>
<organism evidence="6 7">
    <name type="scientific">Candidatus Andeanibacterium colombiense</name>
    <dbReference type="NCBI Taxonomy" id="3121345"/>
    <lineage>
        <taxon>Bacteria</taxon>
        <taxon>Pseudomonadati</taxon>
        <taxon>Pseudomonadota</taxon>
        <taxon>Alphaproteobacteria</taxon>
        <taxon>Sphingomonadales</taxon>
        <taxon>Sphingomonadaceae</taxon>
        <taxon>Candidatus Andeanibacterium</taxon>
    </lineage>
</organism>
<keyword evidence="4" id="KW-0732">Signal</keyword>
<evidence type="ECO:0000256" key="3">
    <source>
        <dbReference type="ARBA" id="ARBA00023002"/>
    </source>
</evidence>
<reference evidence="6" key="1">
    <citation type="submission" date="2023-03" db="EMBL/GenBank/DDBJ databases">
        <title>Andean soil-derived lignocellulolytic bacterial consortium as a source of novel taxa and putative plastic-active enzymes.</title>
        <authorList>
            <person name="Diaz-Garcia L."/>
            <person name="Chuvochina M."/>
            <person name="Feuerriegel G."/>
            <person name="Bunk B."/>
            <person name="Sproer C."/>
            <person name="Streit W.R."/>
            <person name="Rodriguez L.M."/>
            <person name="Overmann J."/>
            <person name="Jimenez D.J."/>
        </authorList>
    </citation>
    <scope>NUCLEOTIDE SEQUENCE</scope>
    <source>
        <strain evidence="6">MAG 26</strain>
    </source>
</reference>
<dbReference type="InterPro" id="IPR011047">
    <property type="entry name" value="Quinoprotein_ADH-like_sf"/>
</dbReference>
<name>A0AAJ6BP62_9SPHN</name>
<dbReference type="InterPro" id="IPR002372">
    <property type="entry name" value="PQQ_rpt_dom"/>
</dbReference>
<comment type="similarity">
    <text evidence="2">Belongs to the bacterial PQQ dehydrogenase family.</text>
</comment>
<accession>A0AAJ6BP62</accession>
<dbReference type="SUPFAM" id="SSF54593">
    <property type="entry name" value="Glyoxalase/Bleomycin resistance protein/Dihydroxybiphenyl dioxygenase"/>
    <property type="match status" value="2"/>
</dbReference>
<evidence type="ECO:0000259" key="5">
    <source>
        <dbReference type="Pfam" id="PF01011"/>
    </source>
</evidence>
<protein>
    <submittedName>
        <fullName evidence="6">PQQ-binding-like beta-propeller repeat protein</fullName>
    </submittedName>
</protein>
<dbReference type="AlphaFoldDB" id="A0AAJ6BP62"/>
<keyword evidence="3" id="KW-0560">Oxidoreductase</keyword>
<evidence type="ECO:0000256" key="2">
    <source>
        <dbReference type="ARBA" id="ARBA00008156"/>
    </source>
</evidence>
<gene>
    <name evidence="6" type="ORF">P0Y56_07645</name>
</gene>
<dbReference type="SUPFAM" id="SSF50998">
    <property type="entry name" value="Quinoprotein alcohol dehydrogenase-like"/>
    <property type="match status" value="1"/>
</dbReference>
<dbReference type="GO" id="GO:0008876">
    <property type="term" value="F:quinoprotein glucose dehydrogenase activity"/>
    <property type="evidence" value="ECO:0007669"/>
    <property type="project" value="TreeGrafter"/>
</dbReference>
<dbReference type="Pfam" id="PF01011">
    <property type="entry name" value="PQQ"/>
    <property type="match status" value="1"/>
</dbReference>
<feature type="chain" id="PRO_5042498508" evidence="4">
    <location>
        <begin position="22"/>
        <end position="961"/>
    </location>
</feature>
<dbReference type="PANTHER" id="PTHR32303">
    <property type="entry name" value="QUINOPROTEIN ALCOHOL DEHYDROGENASE (CYTOCHROME C)"/>
    <property type="match status" value="1"/>
</dbReference>
<dbReference type="SMART" id="SM00564">
    <property type="entry name" value="PQQ"/>
    <property type="match status" value="5"/>
</dbReference>
<evidence type="ECO:0000313" key="6">
    <source>
        <dbReference type="EMBL" id="WEK48159.1"/>
    </source>
</evidence>